<accession>A0A382V623</accession>
<protein>
    <submittedName>
        <fullName evidence="1">Uncharacterized protein</fullName>
    </submittedName>
</protein>
<gene>
    <name evidence="1" type="ORF">METZ01_LOCUS394806</name>
</gene>
<reference evidence="1" key="1">
    <citation type="submission" date="2018-05" db="EMBL/GenBank/DDBJ databases">
        <authorList>
            <person name="Lanie J.A."/>
            <person name="Ng W.-L."/>
            <person name="Kazmierczak K.M."/>
            <person name="Andrzejewski T.M."/>
            <person name="Davidsen T.M."/>
            <person name="Wayne K.J."/>
            <person name="Tettelin H."/>
            <person name="Glass J.I."/>
            <person name="Rusch D."/>
            <person name="Podicherti R."/>
            <person name="Tsui H.-C.T."/>
            <person name="Winkler M.E."/>
        </authorList>
    </citation>
    <scope>NUCLEOTIDE SEQUENCE</scope>
</reference>
<dbReference type="AlphaFoldDB" id="A0A382V623"/>
<sequence>VLPSHGRSRWFKSNSAHHLQSLFQLFKKPVL</sequence>
<feature type="non-terminal residue" evidence="1">
    <location>
        <position position="31"/>
    </location>
</feature>
<name>A0A382V623_9ZZZZ</name>
<organism evidence="1">
    <name type="scientific">marine metagenome</name>
    <dbReference type="NCBI Taxonomy" id="408172"/>
    <lineage>
        <taxon>unclassified sequences</taxon>
        <taxon>metagenomes</taxon>
        <taxon>ecological metagenomes</taxon>
    </lineage>
</organism>
<dbReference type="EMBL" id="UINC01149458">
    <property type="protein sequence ID" value="SVD41952.1"/>
    <property type="molecule type" value="Genomic_DNA"/>
</dbReference>
<evidence type="ECO:0000313" key="1">
    <source>
        <dbReference type="EMBL" id="SVD41952.1"/>
    </source>
</evidence>
<proteinExistence type="predicted"/>
<feature type="non-terminal residue" evidence="1">
    <location>
        <position position="1"/>
    </location>
</feature>